<sequence length="423" mass="45992">MLRTAAPHRNRTLVLNSSSGTPQPQSDSASKSDASTQGVGSASTASAATSAPSSSGWVAKRDRHMQLINSALYQKEAEARTKAIDETRRRKAQLRDEREKARVLHLAKVVASSTRPAVPAGAAPQAYNIVLHDIPFQVANGGSKLIRMSKDTRVTPKKVMVGGVPFVRSKTGNLHRLTAVVAKKRAGTIKKKNELCQRFTSSGTGSSSLINSLNDLSTLKCFFSFLSRSCYKGPSCRYIHDPNKVAICKDFLATGKCPNDPACDLSHDPKPERTPACVHFIRGRCNNDQCRYAHVRVNPGAPVCRDFGILGYCDKGVSCVERHVFECPDYANTGVCRRKNCALPHIDRAGRIRQMTSNKTESSDVAMGNNGEGEEDDISSDEEYEQSDSDDVSSDGESEDEPVLILAGEDTGEVAAQQDFIHF</sequence>
<evidence type="ECO:0000256" key="1">
    <source>
        <dbReference type="ARBA" id="ARBA00022723"/>
    </source>
</evidence>
<evidence type="ECO:0000256" key="4">
    <source>
        <dbReference type="ARBA" id="ARBA00022833"/>
    </source>
</evidence>
<dbReference type="PANTHER" id="PTHR46156">
    <property type="entry name" value="CCCH ZINGC FINGER"/>
    <property type="match status" value="1"/>
</dbReference>
<evidence type="ECO:0000256" key="5">
    <source>
        <dbReference type="PROSITE-ProRule" id="PRU00723"/>
    </source>
</evidence>
<feature type="domain" description="C3H1-type" evidence="8">
    <location>
        <begin position="298"/>
        <end position="326"/>
    </location>
</feature>
<dbReference type="SMART" id="SM00356">
    <property type="entry name" value="ZnF_C3H1"/>
    <property type="match status" value="5"/>
</dbReference>
<comment type="caution">
    <text evidence="9">The sequence shown here is derived from an EMBL/GenBank/DDBJ whole genome shotgun (WGS) entry which is preliminary data.</text>
</comment>
<feature type="domain" description="C3H1-type" evidence="8">
    <location>
        <begin position="271"/>
        <end position="297"/>
    </location>
</feature>
<dbReference type="OrthoDB" id="410307at2759"/>
<feature type="compositionally biased region" description="Polar residues" evidence="7">
    <location>
        <begin position="13"/>
        <end position="33"/>
    </location>
</feature>
<name>A0A167WBZ0_9EURO</name>
<feature type="compositionally biased region" description="Basic residues" evidence="7">
    <location>
        <begin position="1"/>
        <end position="11"/>
    </location>
</feature>
<gene>
    <name evidence="9" type="ORF">AAP_04749</name>
</gene>
<dbReference type="SUPFAM" id="SSF90229">
    <property type="entry name" value="CCCH zinc finger"/>
    <property type="match status" value="2"/>
</dbReference>
<dbReference type="FunFam" id="4.10.1000.10:FF:000035">
    <property type="entry name" value="CCCH zinc finger protein, variant"/>
    <property type="match status" value="1"/>
</dbReference>
<dbReference type="Gene3D" id="4.10.1000.10">
    <property type="entry name" value="Zinc finger, CCCH-type"/>
    <property type="match status" value="2"/>
</dbReference>
<proteinExistence type="predicted"/>
<feature type="coiled-coil region" evidence="6">
    <location>
        <begin position="77"/>
        <end position="104"/>
    </location>
</feature>
<dbReference type="VEuPathDB" id="FungiDB:AAP_04749"/>
<reference evidence="9 10" key="1">
    <citation type="journal article" date="2016" name="Genome Biol. Evol.">
        <title>Divergent and convergent evolution of fungal pathogenicity.</title>
        <authorList>
            <person name="Shang Y."/>
            <person name="Xiao G."/>
            <person name="Zheng P."/>
            <person name="Cen K."/>
            <person name="Zhan S."/>
            <person name="Wang C."/>
        </authorList>
    </citation>
    <scope>NUCLEOTIDE SEQUENCE [LARGE SCALE GENOMIC DNA]</scope>
    <source>
        <strain evidence="9 10">ARSEF 7405</strain>
    </source>
</reference>
<keyword evidence="2" id="KW-0677">Repeat</keyword>
<feature type="region of interest" description="Disordered" evidence="7">
    <location>
        <begin position="352"/>
        <end position="411"/>
    </location>
</feature>
<evidence type="ECO:0000259" key="8">
    <source>
        <dbReference type="PROSITE" id="PS50103"/>
    </source>
</evidence>
<dbReference type="PANTHER" id="PTHR46156:SF1">
    <property type="entry name" value="ZINC FINGER CCCH DOMAIN-CONTAINING PROTEIN 3"/>
    <property type="match status" value="1"/>
</dbReference>
<dbReference type="Proteomes" id="UP000242877">
    <property type="component" value="Unassembled WGS sequence"/>
</dbReference>
<feature type="zinc finger region" description="C3H1-type" evidence="5">
    <location>
        <begin position="298"/>
        <end position="326"/>
    </location>
</feature>
<protein>
    <submittedName>
        <fullName evidence="9">Zinc finger CCCH type domain containing protein</fullName>
    </submittedName>
</protein>
<keyword evidence="10" id="KW-1185">Reference proteome</keyword>
<dbReference type="GO" id="GO:0005634">
    <property type="term" value="C:nucleus"/>
    <property type="evidence" value="ECO:0007669"/>
    <property type="project" value="TreeGrafter"/>
</dbReference>
<accession>A0A167WBZ0</accession>
<feature type="domain" description="C3H1-type" evidence="8">
    <location>
        <begin position="242"/>
        <end position="270"/>
    </location>
</feature>
<keyword evidence="1 5" id="KW-0479">Metal-binding</keyword>
<feature type="zinc finger region" description="C3H1-type" evidence="5">
    <location>
        <begin position="242"/>
        <end position="270"/>
    </location>
</feature>
<evidence type="ECO:0000256" key="2">
    <source>
        <dbReference type="ARBA" id="ARBA00022737"/>
    </source>
</evidence>
<evidence type="ECO:0000313" key="9">
    <source>
        <dbReference type="EMBL" id="KZZ88651.1"/>
    </source>
</evidence>
<dbReference type="AlphaFoldDB" id="A0A167WBZ0"/>
<feature type="compositionally biased region" description="Low complexity" evidence="7">
    <location>
        <begin position="34"/>
        <end position="56"/>
    </location>
</feature>
<dbReference type="FunFam" id="4.10.1000.10:FF:000022">
    <property type="entry name" value="Zinc finger CCCH domain-containing protein 7"/>
    <property type="match status" value="1"/>
</dbReference>
<dbReference type="GO" id="GO:0008270">
    <property type="term" value="F:zinc ion binding"/>
    <property type="evidence" value="ECO:0007669"/>
    <property type="project" value="UniProtKB-KW"/>
</dbReference>
<keyword evidence="6" id="KW-0175">Coiled coil</keyword>
<evidence type="ECO:0000313" key="10">
    <source>
        <dbReference type="Proteomes" id="UP000242877"/>
    </source>
</evidence>
<dbReference type="InterPro" id="IPR000571">
    <property type="entry name" value="Znf_CCCH"/>
</dbReference>
<evidence type="ECO:0000256" key="7">
    <source>
        <dbReference type="SAM" id="MobiDB-lite"/>
    </source>
</evidence>
<dbReference type="EMBL" id="AZGZ01000024">
    <property type="protein sequence ID" value="KZZ88651.1"/>
    <property type="molecule type" value="Genomic_DNA"/>
</dbReference>
<evidence type="ECO:0000256" key="3">
    <source>
        <dbReference type="ARBA" id="ARBA00022771"/>
    </source>
</evidence>
<feature type="zinc finger region" description="C3H1-type" evidence="5">
    <location>
        <begin position="271"/>
        <end position="297"/>
    </location>
</feature>
<keyword evidence="4 5" id="KW-0862">Zinc</keyword>
<dbReference type="PROSITE" id="PS50103">
    <property type="entry name" value="ZF_C3H1"/>
    <property type="match status" value="3"/>
</dbReference>
<feature type="region of interest" description="Disordered" evidence="7">
    <location>
        <begin position="1"/>
        <end position="60"/>
    </location>
</feature>
<dbReference type="InterPro" id="IPR036855">
    <property type="entry name" value="Znf_CCCH_sf"/>
</dbReference>
<organism evidence="9 10">
    <name type="scientific">Ascosphaera apis ARSEF 7405</name>
    <dbReference type="NCBI Taxonomy" id="392613"/>
    <lineage>
        <taxon>Eukaryota</taxon>
        <taxon>Fungi</taxon>
        <taxon>Dikarya</taxon>
        <taxon>Ascomycota</taxon>
        <taxon>Pezizomycotina</taxon>
        <taxon>Eurotiomycetes</taxon>
        <taxon>Eurotiomycetidae</taxon>
        <taxon>Onygenales</taxon>
        <taxon>Ascosphaeraceae</taxon>
        <taxon>Ascosphaera</taxon>
    </lineage>
</organism>
<keyword evidence="3 5" id="KW-0863">Zinc-finger</keyword>
<feature type="compositionally biased region" description="Acidic residues" evidence="7">
    <location>
        <begin position="372"/>
        <end position="402"/>
    </location>
</feature>
<evidence type="ECO:0000256" key="6">
    <source>
        <dbReference type="SAM" id="Coils"/>
    </source>
</evidence>